<comment type="catalytic activity">
    <reaction evidence="1">
        <text>Endohydrolysis of (1-&gt;4)-alpha-D-glucosidic linkages in polysaccharides containing three or more (1-&gt;4)-alpha-linked D-glucose units.</text>
        <dbReference type="EC" id="3.2.1.1"/>
    </reaction>
</comment>
<evidence type="ECO:0000313" key="7">
    <source>
        <dbReference type="Proteomes" id="UP001500655"/>
    </source>
</evidence>
<keyword evidence="3 5" id="KW-0732">Signal</keyword>
<dbReference type="InterPro" id="IPR051417">
    <property type="entry name" value="SDr/BOS_complex"/>
</dbReference>
<comment type="caution">
    <text evidence="6">The sequence shown here is derived from an EMBL/GenBank/DDBJ whole genome shotgun (WGS) entry which is preliminary data.</text>
</comment>
<proteinExistence type="predicted"/>
<dbReference type="SUPFAM" id="SSF117074">
    <property type="entry name" value="Hypothetical protein PA1324"/>
    <property type="match status" value="1"/>
</dbReference>
<name>A0ABP4WJS4_9ACTN</name>
<dbReference type="PANTHER" id="PTHR23303:SF14">
    <property type="entry name" value="BOS COMPLEX SUBUNIT NOMO1-RELATED"/>
    <property type="match status" value="1"/>
</dbReference>
<dbReference type="EC" id="3.2.1.1" evidence="2"/>
<feature type="signal peptide" evidence="5">
    <location>
        <begin position="1"/>
        <end position="30"/>
    </location>
</feature>
<dbReference type="EMBL" id="BAAALS010000012">
    <property type="protein sequence ID" value="GAA1755261.1"/>
    <property type="molecule type" value="Genomic_DNA"/>
</dbReference>
<keyword evidence="7" id="KW-1185">Reference proteome</keyword>
<evidence type="ECO:0000313" key="6">
    <source>
        <dbReference type="EMBL" id="GAA1755261.1"/>
    </source>
</evidence>
<evidence type="ECO:0000256" key="2">
    <source>
        <dbReference type="ARBA" id="ARBA00012595"/>
    </source>
</evidence>
<dbReference type="RefSeq" id="WP_344081318.1">
    <property type="nucleotide sequence ID" value="NZ_BAAALS010000012.1"/>
</dbReference>
<dbReference type="Gene3D" id="2.60.40.10">
    <property type="entry name" value="Immunoglobulins"/>
    <property type="match status" value="2"/>
</dbReference>
<dbReference type="InterPro" id="IPR013784">
    <property type="entry name" value="Carb-bd-like_fold"/>
</dbReference>
<accession>A0ABP4WJS4</accession>
<organism evidence="6 7">
    <name type="scientific">Luedemannella helvata</name>
    <dbReference type="NCBI Taxonomy" id="349315"/>
    <lineage>
        <taxon>Bacteria</taxon>
        <taxon>Bacillati</taxon>
        <taxon>Actinomycetota</taxon>
        <taxon>Actinomycetes</taxon>
        <taxon>Micromonosporales</taxon>
        <taxon>Micromonosporaceae</taxon>
        <taxon>Luedemannella</taxon>
    </lineage>
</organism>
<evidence type="ECO:0000256" key="4">
    <source>
        <dbReference type="ARBA" id="ARBA00030238"/>
    </source>
</evidence>
<evidence type="ECO:0000256" key="5">
    <source>
        <dbReference type="SAM" id="SignalP"/>
    </source>
</evidence>
<evidence type="ECO:0000256" key="3">
    <source>
        <dbReference type="ARBA" id="ARBA00022729"/>
    </source>
</evidence>
<evidence type="ECO:0000256" key="1">
    <source>
        <dbReference type="ARBA" id="ARBA00000548"/>
    </source>
</evidence>
<dbReference type="SUPFAM" id="SSF49478">
    <property type="entry name" value="Cna protein B-type domain"/>
    <property type="match status" value="1"/>
</dbReference>
<reference evidence="7" key="1">
    <citation type="journal article" date="2019" name="Int. J. Syst. Evol. Microbiol.">
        <title>The Global Catalogue of Microorganisms (GCM) 10K type strain sequencing project: providing services to taxonomists for standard genome sequencing and annotation.</title>
        <authorList>
            <consortium name="The Broad Institute Genomics Platform"/>
            <consortium name="The Broad Institute Genome Sequencing Center for Infectious Disease"/>
            <person name="Wu L."/>
            <person name="Ma J."/>
        </authorList>
    </citation>
    <scope>NUCLEOTIDE SEQUENCE [LARGE SCALE GENOMIC DNA]</scope>
    <source>
        <strain evidence="7">JCM 13249</strain>
    </source>
</reference>
<feature type="chain" id="PRO_5047086676" description="alpha-amylase" evidence="5">
    <location>
        <begin position="31"/>
        <end position="1170"/>
    </location>
</feature>
<dbReference type="SUPFAM" id="SSF49452">
    <property type="entry name" value="Starch-binding domain-like"/>
    <property type="match status" value="3"/>
</dbReference>
<dbReference type="InterPro" id="IPR008969">
    <property type="entry name" value="CarboxyPept-like_regulatory"/>
</dbReference>
<dbReference type="Gene3D" id="2.60.40.1120">
    <property type="entry name" value="Carboxypeptidase-like, regulatory domain"/>
    <property type="match status" value="4"/>
</dbReference>
<dbReference type="Proteomes" id="UP001500655">
    <property type="component" value="Unassembled WGS sequence"/>
</dbReference>
<gene>
    <name evidence="6" type="ORF">GCM10009681_28020</name>
</gene>
<dbReference type="InterPro" id="IPR013783">
    <property type="entry name" value="Ig-like_fold"/>
</dbReference>
<dbReference type="Pfam" id="PF13620">
    <property type="entry name" value="CarboxypepD_reg"/>
    <property type="match status" value="6"/>
</dbReference>
<sequence>MPAPLLARFAVAASLAVVLGAAAPAPPAYANDTTGTVAGHLRDGTDPMPDVAVSLSTIDDVAVVSTVTDADGAFAFADVAPGDYVVRFDGPEPLRQYYHHARDAAGAQAITVTAGEQTIVEETVFPYGTLTGRVVTDGGDPLGDAIVTIFNSEDAGVANVVTDGNGVYTVPYLWPGGYRVSVYDQEYGLTQYVPQATTMTGAEVISVAAGAPTVANQTRLRTGTITGTVLYKGVPARGSVTAYAGNDSQGTATLSTKGTFSLVTLAGTVQLRYKIGGPGTPTYQWYHQKTTQDEAEPLEVSPGGTLTVDETIVDPLNEGLINGRLTYESGDVAADIPVTITSSSGATYHTTTDAYGKYSLVVPTGLHRVRFDAPQFTQWAFGRYSEESADFVQVRVNRTTTVSDVLKPGEPPAPTGIVGKLTDGGEPVAGVPVAAYTESYGWVESTTTGVDGSFAFPTAWPGNYKVRFTLPGNVQQWAHQKWSFDTADVIVVNDGGATVVNEELAPHGQVTGHLTDADGAAMGNASVTASSVDGQIQAQVTAGANGAYTVPFLPAGDYTIAFRPFGDGGPTQFAYRKTRISDAAVIPVAAGASVTVDDEILPLATVTGRLTDNGQPVRDAQVALHDAVTGEITYAFTDDNGDWQARTFPGGYKVHFALSNGLSQWAHQAREEDDAAVLTFVAGDNVVTEEMLATSTIRGRLVDHHGNVVTSGNVEISGGNEVYNAYLDENGEWSATVAPGTYKVRFVTDEGTQWAYGKPTAATADPITVPARETVVVDDDLIAPGWLRITAKDSATGAAITTFCAYADSGVIVSGCTTNGVVTFAGLSPGEYTVAAYVEDEASDYLTTEIQDVIVITDQETPLAMGLRKGATFSTTVKDAKTGVPVPGACVELVEADRPSYLGVSRRVCADSQGVVTQRKVIPDAYNLFVWVSDGVHGRQWVGPNGGVGAQAKAKTVTLIGGTTITMPAIKLDKSGSVSGVVTDKASGARLENAMVALSSYHDGHGGGGSLTATDAQGRYTLTDLGPYEWTLFFRHRDYAAQWSGDVPNRLAAHGVKVKAGKTKKYDVKLRKGTSLTGTVLGSGGRVPDSARITVINAATGDEMGSADTDANGVYQVPVLGPQVIKIRIEGSVGGSWGTEYYNDSDYLSDSHTVTVPATGTKILNITFTP</sequence>
<dbReference type="SUPFAM" id="SSF49464">
    <property type="entry name" value="Carboxypeptidase regulatory domain-like"/>
    <property type="match status" value="3"/>
</dbReference>
<protein>
    <recommendedName>
        <fullName evidence="2">alpha-amylase</fullName>
        <ecNumber evidence="2">3.2.1.1</ecNumber>
    </recommendedName>
    <alternativeName>
        <fullName evidence="4">1,4-alpha-D-glucan glucanohydrolase</fullName>
    </alternativeName>
</protein>
<dbReference type="PANTHER" id="PTHR23303">
    <property type="entry name" value="CARBOXYPEPTIDASE REGULATORY REGION-CONTAINING"/>
    <property type="match status" value="1"/>
</dbReference>